<name>A0A429Z2S8_9HYPH</name>
<keyword evidence="9" id="KW-1185">Reference proteome</keyword>
<dbReference type="RefSeq" id="WP_126697864.1">
    <property type="nucleotide sequence ID" value="NZ_RWKW01000005.1"/>
</dbReference>
<dbReference type="Proteomes" id="UP000278398">
    <property type="component" value="Unassembled WGS sequence"/>
</dbReference>
<dbReference type="PIRSF" id="PIRSF004810">
    <property type="entry name" value="ChrA"/>
    <property type="match status" value="1"/>
</dbReference>
<dbReference type="PANTHER" id="PTHR33567:SF3">
    <property type="entry name" value="CHROMATE ION TRANSPORTER (EUROFUNG)"/>
    <property type="match status" value="1"/>
</dbReference>
<feature type="transmembrane region" description="Helical" evidence="7">
    <location>
        <begin position="328"/>
        <end position="351"/>
    </location>
</feature>
<dbReference type="EMBL" id="RWKW01000005">
    <property type="protein sequence ID" value="RST88009.1"/>
    <property type="molecule type" value="Genomic_DNA"/>
</dbReference>
<keyword evidence="4 7" id="KW-0812">Transmembrane</keyword>
<dbReference type="OrthoDB" id="8969999at2"/>
<dbReference type="GO" id="GO:0005886">
    <property type="term" value="C:plasma membrane"/>
    <property type="evidence" value="ECO:0007669"/>
    <property type="project" value="UniProtKB-SubCell"/>
</dbReference>
<dbReference type="PANTHER" id="PTHR33567">
    <property type="entry name" value="CHROMATE ION TRANSPORTER (EUROFUNG)"/>
    <property type="match status" value="1"/>
</dbReference>
<dbReference type="NCBIfam" id="TIGR00937">
    <property type="entry name" value="2A51"/>
    <property type="match status" value="1"/>
</dbReference>
<comment type="similarity">
    <text evidence="2">Belongs to the chromate ion transporter (CHR) (TC 2.A.51) family.</text>
</comment>
<feature type="transmembrane region" description="Helical" evidence="7">
    <location>
        <begin position="436"/>
        <end position="452"/>
    </location>
</feature>
<feature type="transmembrane region" description="Helical" evidence="7">
    <location>
        <begin position="122"/>
        <end position="143"/>
    </location>
</feature>
<feature type="transmembrane region" description="Helical" evidence="7">
    <location>
        <begin position="93"/>
        <end position="116"/>
    </location>
</feature>
<evidence type="ECO:0000313" key="9">
    <source>
        <dbReference type="Proteomes" id="UP000278398"/>
    </source>
</evidence>
<keyword evidence="3" id="KW-1003">Cell membrane</keyword>
<evidence type="ECO:0000256" key="1">
    <source>
        <dbReference type="ARBA" id="ARBA00004651"/>
    </source>
</evidence>
<feature type="transmembrane region" description="Helical" evidence="7">
    <location>
        <begin position="363"/>
        <end position="389"/>
    </location>
</feature>
<proteinExistence type="inferred from homology"/>
<feature type="transmembrane region" description="Helical" evidence="7">
    <location>
        <begin position="155"/>
        <end position="186"/>
    </location>
</feature>
<organism evidence="8 9">
    <name type="scientific">Aquibium carbonis</name>
    <dbReference type="NCBI Taxonomy" id="2495581"/>
    <lineage>
        <taxon>Bacteria</taxon>
        <taxon>Pseudomonadati</taxon>
        <taxon>Pseudomonadota</taxon>
        <taxon>Alphaproteobacteria</taxon>
        <taxon>Hyphomicrobiales</taxon>
        <taxon>Phyllobacteriaceae</taxon>
        <taxon>Aquibium</taxon>
    </lineage>
</organism>
<evidence type="ECO:0000256" key="6">
    <source>
        <dbReference type="ARBA" id="ARBA00023136"/>
    </source>
</evidence>
<comment type="caution">
    <text evidence="8">The sequence shown here is derived from an EMBL/GenBank/DDBJ whole genome shotgun (WGS) entry which is preliminary data.</text>
</comment>
<reference evidence="8 9" key="1">
    <citation type="submission" date="2018-12" db="EMBL/GenBank/DDBJ databases">
        <title>Mesorhizobium carbonis sp. nov., isolated from coal mine water.</title>
        <authorList>
            <person name="Xin W."/>
            <person name="Xu Z."/>
            <person name="Xiang F."/>
            <person name="Zhang J."/>
            <person name="Xi L."/>
            <person name="Liu J."/>
        </authorList>
    </citation>
    <scope>NUCLEOTIDE SEQUENCE [LARGE SCALE GENOMIC DNA]</scope>
    <source>
        <strain evidence="8 9">B2.3</strain>
    </source>
</reference>
<dbReference type="AlphaFoldDB" id="A0A429Z2S8"/>
<evidence type="ECO:0000256" key="2">
    <source>
        <dbReference type="ARBA" id="ARBA00005262"/>
    </source>
</evidence>
<evidence type="ECO:0000313" key="8">
    <source>
        <dbReference type="EMBL" id="RST88009.1"/>
    </source>
</evidence>
<feature type="transmembrane region" description="Helical" evidence="7">
    <location>
        <begin position="410"/>
        <end position="430"/>
    </location>
</feature>
<protein>
    <submittedName>
        <fullName evidence="8">Chromate transporter</fullName>
    </submittedName>
</protein>
<keyword evidence="5 7" id="KW-1133">Transmembrane helix</keyword>
<dbReference type="GO" id="GO:0015109">
    <property type="term" value="F:chromate transmembrane transporter activity"/>
    <property type="evidence" value="ECO:0007669"/>
    <property type="project" value="InterPro"/>
</dbReference>
<evidence type="ECO:0000256" key="7">
    <source>
        <dbReference type="SAM" id="Phobius"/>
    </source>
</evidence>
<feature type="transmembrane region" description="Helical" evidence="7">
    <location>
        <begin position="255"/>
        <end position="276"/>
    </location>
</feature>
<evidence type="ECO:0000256" key="5">
    <source>
        <dbReference type="ARBA" id="ARBA00022989"/>
    </source>
</evidence>
<keyword evidence="6 7" id="KW-0472">Membrane</keyword>
<gene>
    <name evidence="8" type="ORF">EJC49_02395</name>
</gene>
<dbReference type="InterPro" id="IPR014047">
    <property type="entry name" value="Chr_Tranpt_l_chain"/>
</dbReference>
<accession>A0A429Z2S8</accession>
<evidence type="ECO:0000256" key="4">
    <source>
        <dbReference type="ARBA" id="ARBA00022692"/>
    </source>
</evidence>
<evidence type="ECO:0000256" key="3">
    <source>
        <dbReference type="ARBA" id="ARBA00022475"/>
    </source>
</evidence>
<feature type="transmembrane region" description="Helical" evidence="7">
    <location>
        <begin position="296"/>
        <end position="316"/>
    </location>
</feature>
<comment type="subcellular location">
    <subcellularLocation>
        <location evidence="1">Cell membrane</location>
        <topology evidence="1">Multi-pass membrane protein</topology>
    </subcellularLocation>
</comment>
<dbReference type="InterPro" id="IPR003370">
    <property type="entry name" value="Chromate_transpt"/>
</dbReference>
<dbReference type="Pfam" id="PF02417">
    <property type="entry name" value="Chromate_transp"/>
    <property type="match status" value="2"/>
</dbReference>
<sequence>MSTAGKSSAAGAVHGSVPFGEAVVVFARIGLLSFGGPAGQIALMHRYLVEERKWLDEARFLHALNYCMLLPGPEAMQLATYAGWLLHGVRGGLIAGLLFVLPGAVLITVLTVVYMLAGELTIVQGLLFGLKAAVLAVVLEALIKVSRRALKSRTMVFLAVLAFVAIAVLGVPFPVIILGAAVFGALQHLWHRSTGPASSAPALSAATVEPIGPEWTQPSLTRFLTTSVTWLALWFLPLIGLRITLGPDNVFTVEAGFFSTMAAVTFGGAYAVLAYVAQQAVEVHQWLRPDEMLTGLGLAETTPGPLILVLLFVGGLGGARLSGLEPMLGAMAGALVTLWFTFVPCFLWIFAGAPYVETVRNVRWLAAALAAVTAAVVGVIANLAVWFALHVLFRQMDEISMGAVSLPAPALSSFDPAAAVIAVAAGVALLRYHANLIGVLGLSAAAGVLFVLT</sequence>